<feature type="region of interest" description="Disordered" evidence="1">
    <location>
        <begin position="1"/>
        <end position="51"/>
    </location>
</feature>
<proteinExistence type="predicted"/>
<dbReference type="AlphaFoldDB" id="A0A8J5RG17"/>
<feature type="compositionally biased region" description="Polar residues" evidence="1">
    <location>
        <begin position="30"/>
        <end position="41"/>
    </location>
</feature>
<keyword evidence="3" id="KW-1185">Reference proteome</keyword>
<evidence type="ECO:0000256" key="1">
    <source>
        <dbReference type="SAM" id="MobiDB-lite"/>
    </source>
</evidence>
<evidence type="ECO:0000313" key="3">
    <source>
        <dbReference type="Proteomes" id="UP000729402"/>
    </source>
</evidence>
<dbReference type="Proteomes" id="UP000729402">
    <property type="component" value="Unassembled WGS sequence"/>
</dbReference>
<gene>
    <name evidence="2" type="ORF">GUJ93_ZPchr0009g1540</name>
</gene>
<accession>A0A8J5RG17</accession>
<protein>
    <submittedName>
        <fullName evidence="2">Uncharacterized protein</fullName>
    </submittedName>
</protein>
<reference evidence="2" key="1">
    <citation type="journal article" date="2021" name="bioRxiv">
        <title>Whole Genome Assembly and Annotation of Northern Wild Rice, Zizania palustris L., Supports a Whole Genome Duplication in the Zizania Genus.</title>
        <authorList>
            <person name="Haas M."/>
            <person name="Kono T."/>
            <person name="Macchietto M."/>
            <person name="Millas R."/>
            <person name="McGilp L."/>
            <person name="Shao M."/>
            <person name="Duquette J."/>
            <person name="Hirsch C.N."/>
            <person name="Kimball J."/>
        </authorList>
    </citation>
    <scope>NUCLEOTIDE SEQUENCE</scope>
    <source>
        <tissue evidence="2">Fresh leaf tissue</tissue>
    </source>
</reference>
<dbReference type="EMBL" id="JAAALK010000289">
    <property type="protein sequence ID" value="KAG8048748.1"/>
    <property type="molecule type" value="Genomic_DNA"/>
</dbReference>
<evidence type="ECO:0000313" key="2">
    <source>
        <dbReference type="EMBL" id="KAG8048748.1"/>
    </source>
</evidence>
<organism evidence="2 3">
    <name type="scientific">Zizania palustris</name>
    <name type="common">Northern wild rice</name>
    <dbReference type="NCBI Taxonomy" id="103762"/>
    <lineage>
        <taxon>Eukaryota</taxon>
        <taxon>Viridiplantae</taxon>
        <taxon>Streptophyta</taxon>
        <taxon>Embryophyta</taxon>
        <taxon>Tracheophyta</taxon>
        <taxon>Spermatophyta</taxon>
        <taxon>Magnoliopsida</taxon>
        <taxon>Liliopsida</taxon>
        <taxon>Poales</taxon>
        <taxon>Poaceae</taxon>
        <taxon>BOP clade</taxon>
        <taxon>Oryzoideae</taxon>
        <taxon>Oryzeae</taxon>
        <taxon>Zizaniinae</taxon>
        <taxon>Zizania</taxon>
    </lineage>
</organism>
<reference evidence="2" key="2">
    <citation type="submission" date="2021-02" db="EMBL/GenBank/DDBJ databases">
        <authorList>
            <person name="Kimball J.A."/>
            <person name="Haas M.W."/>
            <person name="Macchietto M."/>
            <person name="Kono T."/>
            <person name="Duquette J."/>
            <person name="Shao M."/>
        </authorList>
    </citation>
    <scope>NUCLEOTIDE SEQUENCE</scope>
    <source>
        <tissue evidence="2">Fresh leaf tissue</tissue>
    </source>
</reference>
<name>A0A8J5RG17_ZIZPA</name>
<comment type="caution">
    <text evidence="2">The sequence shown here is derived from an EMBL/GenBank/DDBJ whole genome shotgun (WGS) entry which is preliminary data.</text>
</comment>
<sequence length="92" mass="9931">MATGRFAKDSTLALGDNENEDDNGGCKDGPSSTDDNGTSPSRGKAKKVKTTAREEDGALIATFNSIGDKLVVLLRRLVHRTKMMCQLIYLIT</sequence>